<evidence type="ECO:0000313" key="2">
    <source>
        <dbReference type="EMBL" id="OCF31399.1"/>
    </source>
</evidence>
<accession>A0A1B9GK21</accession>
<dbReference type="AlphaFoldDB" id="A0A1B9GK21"/>
<keyword evidence="3" id="KW-1185">Reference proteome</keyword>
<dbReference type="Proteomes" id="UP000092666">
    <property type="component" value="Unassembled WGS sequence"/>
</dbReference>
<evidence type="ECO:0000313" key="3">
    <source>
        <dbReference type="Proteomes" id="UP000092666"/>
    </source>
</evidence>
<reference evidence="3" key="2">
    <citation type="submission" date="2013-12" db="EMBL/GenBank/DDBJ databases">
        <title>Evolution of pathogenesis and genome organization in the Tremellales.</title>
        <authorList>
            <person name="Cuomo C."/>
            <person name="Litvintseva A."/>
            <person name="Heitman J."/>
            <person name="Chen Y."/>
            <person name="Sun S."/>
            <person name="Springer D."/>
            <person name="Dromer F."/>
            <person name="Young S."/>
            <person name="Zeng Q."/>
            <person name="Chapman S."/>
            <person name="Gujja S."/>
            <person name="Saif S."/>
            <person name="Birren B."/>
        </authorList>
    </citation>
    <scope>NUCLEOTIDE SEQUENCE [LARGE SCALE GENOMIC DNA]</scope>
    <source>
        <strain evidence="3">BCC8398</strain>
    </source>
</reference>
<sequence>MEKLKNAFSNTSASASAKLSKAFKFDGNHNVLRRVHTNTMGGGNPFLDGPVLEEQMG</sequence>
<dbReference type="EMBL" id="KV700135">
    <property type="protein sequence ID" value="OCF31399.1"/>
    <property type="molecule type" value="Genomic_DNA"/>
</dbReference>
<feature type="region of interest" description="Disordered" evidence="1">
    <location>
        <begin position="35"/>
        <end position="57"/>
    </location>
</feature>
<organism evidence="2 3">
    <name type="scientific">Kwoniella heveanensis BCC8398</name>
    <dbReference type="NCBI Taxonomy" id="1296120"/>
    <lineage>
        <taxon>Eukaryota</taxon>
        <taxon>Fungi</taxon>
        <taxon>Dikarya</taxon>
        <taxon>Basidiomycota</taxon>
        <taxon>Agaricomycotina</taxon>
        <taxon>Tremellomycetes</taxon>
        <taxon>Tremellales</taxon>
        <taxon>Cryptococcaceae</taxon>
        <taxon>Kwoniella</taxon>
    </lineage>
</organism>
<name>A0A1B9GK21_9TREE</name>
<gene>
    <name evidence="2" type="ORF">I316_07004</name>
</gene>
<protein>
    <submittedName>
        <fullName evidence="2">Uncharacterized protein</fullName>
    </submittedName>
</protein>
<evidence type="ECO:0000256" key="1">
    <source>
        <dbReference type="SAM" id="MobiDB-lite"/>
    </source>
</evidence>
<reference evidence="2 3" key="1">
    <citation type="submission" date="2013-07" db="EMBL/GenBank/DDBJ databases">
        <title>The Genome Sequence of Cryptococcus heveanensis BCC8398.</title>
        <authorList>
            <consortium name="The Broad Institute Genome Sequencing Platform"/>
            <person name="Cuomo C."/>
            <person name="Litvintseva A."/>
            <person name="Chen Y."/>
            <person name="Heitman J."/>
            <person name="Sun S."/>
            <person name="Springer D."/>
            <person name="Dromer F."/>
            <person name="Young S.K."/>
            <person name="Zeng Q."/>
            <person name="Gargeya S."/>
            <person name="Fitzgerald M."/>
            <person name="Abouelleil A."/>
            <person name="Alvarado L."/>
            <person name="Berlin A.M."/>
            <person name="Chapman S.B."/>
            <person name="Dewar J."/>
            <person name="Goldberg J."/>
            <person name="Griggs A."/>
            <person name="Gujja S."/>
            <person name="Hansen M."/>
            <person name="Howarth C."/>
            <person name="Imamovic A."/>
            <person name="Larimer J."/>
            <person name="McCowan C."/>
            <person name="Murphy C."/>
            <person name="Pearson M."/>
            <person name="Priest M."/>
            <person name="Roberts A."/>
            <person name="Saif S."/>
            <person name="Shea T."/>
            <person name="Sykes S."/>
            <person name="Wortman J."/>
            <person name="Nusbaum C."/>
            <person name="Birren B."/>
        </authorList>
    </citation>
    <scope>NUCLEOTIDE SEQUENCE [LARGE SCALE GENOMIC DNA]</scope>
    <source>
        <strain evidence="2 3">BCC8398</strain>
    </source>
</reference>
<proteinExistence type="predicted"/>